<evidence type="ECO:0000313" key="1">
    <source>
        <dbReference type="EMBL" id="AFM14051.1"/>
    </source>
</evidence>
<keyword evidence="2" id="KW-1185">Reference proteome</keyword>
<gene>
    <name evidence="1" type="ordered locus">Turpa_3414</name>
</gene>
<sequence>MAGLSKIEAEFLSQAFTTSGGWPIFTKIVAAEFIKACRRENIKILGIDGFFILDKVRKVIQPSMEHSVDFTSTSFGGFVENVYADSLRFIQSKPDELFFEILCEE</sequence>
<dbReference type="RefSeq" id="WP_014804544.1">
    <property type="nucleotide sequence ID" value="NC_018020.1"/>
</dbReference>
<organism evidence="1 2">
    <name type="scientific">Turneriella parva (strain ATCC BAA-1111 / DSM 21527 / NCTC 11395 / H)</name>
    <name type="common">Leptospira parva</name>
    <dbReference type="NCBI Taxonomy" id="869212"/>
    <lineage>
        <taxon>Bacteria</taxon>
        <taxon>Pseudomonadati</taxon>
        <taxon>Spirochaetota</taxon>
        <taxon>Spirochaetia</taxon>
        <taxon>Leptospirales</taxon>
        <taxon>Leptospiraceae</taxon>
        <taxon>Turneriella</taxon>
    </lineage>
</organism>
<name>I4B9U4_TURPD</name>
<proteinExistence type="predicted"/>
<dbReference type="OrthoDB" id="676560at2"/>
<dbReference type="AlphaFoldDB" id="I4B9U4"/>
<reference evidence="1 2" key="1">
    <citation type="submission" date="2012-06" db="EMBL/GenBank/DDBJ databases">
        <title>The complete chromosome of genome of Turneriella parva DSM 21527.</title>
        <authorList>
            <consortium name="US DOE Joint Genome Institute (JGI-PGF)"/>
            <person name="Lucas S."/>
            <person name="Han J."/>
            <person name="Lapidus A."/>
            <person name="Bruce D."/>
            <person name="Goodwin L."/>
            <person name="Pitluck S."/>
            <person name="Peters L."/>
            <person name="Kyrpides N."/>
            <person name="Mavromatis K."/>
            <person name="Ivanova N."/>
            <person name="Mikhailova N."/>
            <person name="Chertkov O."/>
            <person name="Detter J.C."/>
            <person name="Tapia R."/>
            <person name="Han C."/>
            <person name="Land M."/>
            <person name="Hauser L."/>
            <person name="Markowitz V."/>
            <person name="Cheng J.-F."/>
            <person name="Hugenholtz P."/>
            <person name="Woyke T."/>
            <person name="Wu D."/>
            <person name="Gronow S."/>
            <person name="Wellnitz S."/>
            <person name="Brambilla E."/>
            <person name="Klenk H.-P."/>
            <person name="Eisen J.A."/>
        </authorList>
    </citation>
    <scope>NUCLEOTIDE SEQUENCE [LARGE SCALE GENOMIC DNA]</scope>
    <source>
        <strain evidence="2">ATCC BAA-1111 / DSM 21527 / NCTC 11395 / H</strain>
    </source>
</reference>
<dbReference type="KEGG" id="tpx:Turpa_3414"/>
<dbReference type="HOGENOM" id="CLU_2235409_0_0_12"/>
<evidence type="ECO:0000313" key="2">
    <source>
        <dbReference type="Proteomes" id="UP000006048"/>
    </source>
</evidence>
<accession>I4B9U4</accession>
<dbReference type="EMBL" id="CP002959">
    <property type="protein sequence ID" value="AFM14051.1"/>
    <property type="molecule type" value="Genomic_DNA"/>
</dbReference>
<protein>
    <submittedName>
        <fullName evidence="1">Uncharacterized protein</fullName>
    </submittedName>
</protein>
<dbReference type="Proteomes" id="UP000006048">
    <property type="component" value="Chromosome"/>
</dbReference>